<evidence type="ECO:0000313" key="1">
    <source>
        <dbReference type="EMBL" id="VDD34009.1"/>
    </source>
</evidence>
<sequence length="499" mass="56179">MQPPIRNRNPRLEFLKPLLNDSTKQFLAQHRTGRTDFSDFESIFTRLLQDHRPDPPLELLWFYSAVVFHSSKQDFGEDSVRLTRSLFQMLVPLSESFSAAKRAATLSPLVYNLIRLVKTRREEVSELLDAIVSYVSAYCGDEGGGGCGGGGGGGEDDLLMVTGFSFADLSRVWVVDEAGVGDCLETFMPFVGGRLRREVGSESCSVGCLAGIVASQLLLLNLCLRFDSEMRKDLRESVVQMINAFRSCYFFDGILKMLLVEPYLHLTPLLGPEDEAALLETITEAVIDSAESLFLNPGSGNDQRSLQLKNIAINWLFLFAKASLRKIDDQEETSRYMNMFSNSRIPYHLVNWVISQGEVIRDVDTLLNSTPVSFIEWLLSLEEQGLRVFDCDHSKNYAKTVVHWSRPDLSLEATLLKQQDGVDQDAEMADHLIVSSISISSGSSTRKRKEERLDKEGETKTKLFKLRHNNFQEKSRLQPFVFSDRLVNGTEVGVSDMEL</sequence>
<organism evidence="1">
    <name type="scientific">Brassica oleracea</name>
    <name type="common">Wild cabbage</name>
    <dbReference type="NCBI Taxonomy" id="3712"/>
    <lineage>
        <taxon>Eukaryota</taxon>
        <taxon>Viridiplantae</taxon>
        <taxon>Streptophyta</taxon>
        <taxon>Embryophyta</taxon>
        <taxon>Tracheophyta</taxon>
        <taxon>Spermatophyta</taxon>
        <taxon>Magnoliopsida</taxon>
        <taxon>eudicotyledons</taxon>
        <taxon>Gunneridae</taxon>
        <taxon>Pentapetalae</taxon>
        <taxon>rosids</taxon>
        <taxon>malvids</taxon>
        <taxon>Brassicales</taxon>
        <taxon>Brassicaceae</taxon>
        <taxon>Brassiceae</taxon>
        <taxon>Brassica</taxon>
    </lineage>
</organism>
<accession>A0A3P6ES91</accession>
<name>A0A3P6ES91_BRAOL</name>
<dbReference type="EMBL" id="LR031875">
    <property type="protein sequence ID" value="VDD34009.1"/>
    <property type="molecule type" value="Genomic_DNA"/>
</dbReference>
<dbReference type="PANTHER" id="PTHR35505">
    <property type="entry name" value="OS01G0600300 PROTEIN"/>
    <property type="match status" value="1"/>
</dbReference>
<protein>
    <submittedName>
        <fullName evidence="1">Uncharacterized protein</fullName>
    </submittedName>
</protein>
<gene>
    <name evidence="1" type="ORF">BOLC9T59332H</name>
</gene>
<reference evidence="1" key="1">
    <citation type="submission" date="2018-11" db="EMBL/GenBank/DDBJ databases">
        <authorList>
            <consortium name="Genoscope - CEA"/>
            <person name="William W."/>
        </authorList>
    </citation>
    <scope>NUCLEOTIDE SEQUENCE</scope>
</reference>
<dbReference type="PANTHER" id="PTHR35505:SF1">
    <property type="entry name" value="SNF2 DOMAIN PROTEIN"/>
    <property type="match status" value="1"/>
</dbReference>
<proteinExistence type="predicted"/>
<dbReference type="AlphaFoldDB" id="A0A3P6ES91"/>